<keyword evidence="2" id="KW-0472">Membrane</keyword>
<accession>A0A3P1SC39</accession>
<evidence type="ECO:0000313" key="5">
    <source>
        <dbReference type="Proteomes" id="UP000280444"/>
    </source>
</evidence>
<dbReference type="EMBL" id="RQZF01000017">
    <property type="protein sequence ID" value="RRC94460.1"/>
    <property type="molecule type" value="Genomic_DNA"/>
</dbReference>
<organism evidence="4 5">
    <name type="scientific">Schaalia canis</name>
    <dbReference type="NCBI Taxonomy" id="100469"/>
    <lineage>
        <taxon>Bacteria</taxon>
        <taxon>Bacillati</taxon>
        <taxon>Actinomycetota</taxon>
        <taxon>Actinomycetes</taxon>
        <taxon>Actinomycetales</taxon>
        <taxon>Actinomycetaceae</taxon>
        <taxon>Schaalia</taxon>
    </lineage>
</organism>
<evidence type="ECO:0000256" key="1">
    <source>
        <dbReference type="SAM" id="MobiDB-lite"/>
    </source>
</evidence>
<keyword evidence="2" id="KW-1133">Transmembrane helix</keyword>
<evidence type="ECO:0000259" key="3">
    <source>
        <dbReference type="Pfam" id="PF13399"/>
    </source>
</evidence>
<dbReference type="Gene3D" id="3.30.70.2390">
    <property type="match status" value="1"/>
</dbReference>
<evidence type="ECO:0000256" key="2">
    <source>
        <dbReference type="SAM" id="Phobius"/>
    </source>
</evidence>
<feature type="region of interest" description="Disordered" evidence="1">
    <location>
        <begin position="204"/>
        <end position="249"/>
    </location>
</feature>
<dbReference type="AlphaFoldDB" id="A0A3P1SC39"/>
<keyword evidence="2" id="KW-0812">Transmembrane</keyword>
<feature type="compositionally biased region" description="Low complexity" evidence="1">
    <location>
        <begin position="217"/>
        <end position="249"/>
    </location>
</feature>
<evidence type="ECO:0000313" key="4">
    <source>
        <dbReference type="EMBL" id="RRC94460.1"/>
    </source>
</evidence>
<sequence>MSQQPTPISTRQRFFENRQRRQNKIFTIIATTMAALLVLATLVASGLVSLPFEEKFSEAVHFAEVGTSPCPSDEALPSVPENVQVKVLNGTSRQGIAGEATNMLATAGFHMQEAGNADEYPGAVLIRATALSVDHAWTVARYFQGSRVVLADGSDPVVTVILGAFYDKSLSPEDAARITANREVLRGTDKCNPLDPETVEKLKEIREAQSGQLPQSAEGAGEAPADTPAEAPAETPAEQTMTEAPTESE</sequence>
<dbReference type="RefSeq" id="WP_124872425.1">
    <property type="nucleotide sequence ID" value="NZ_RQZF01000017.1"/>
</dbReference>
<proteinExistence type="predicted"/>
<keyword evidence="5" id="KW-1185">Reference proteome</keyword>
<feature type="domain" description="LytR/CpsA/Psr regulator C-terminal" evidence="3">
    <location>
        <begin position="82"/>
        <end position="165"/>
    </location>
</feature>
<dbReference type="OrthoDB" id="3267444at2"/>
<gene>
    <name evidence="4" type="ORF">EII11_10180</name>
</gene>
<dbReference type="Proteomes" id="UP000280444">
    <property type="component" value="Unassembled WGS sequence"/>
</dbReference>
<reference evidence="4 5" key="1">
    <citation type="submission" date="2018-11" db="EMBL/GenBank/DDBJ databases">
        <title>Genomes From Bacteria Associated with the Canine Oral Cavity: a Test Case for Automated Genome-Based Taxonomic Assignment.</title>
        <authorList>
            <person name="Coil D.A."/>
            <person name="Jospin G."/>
            <person name="Darling A.E."/>
            <person name="Wallis C."/>
            <person name="Davis I.J."/>
            <person name="Harris S."/>
            <person name="Eisen J.A."/>
            <person name="Holcombe L.J."/>
            <person name="O'Flynn C."/>
        </authorList>
    </citation>
    <scope>NUCLEOTIDE SEQUENCE [LARGE SCALE GENOMIC DNA]</scope>
    <source>
        <strain evidence="4 5">OH770</strain>
    </source>
</reference>
<protein>
    <submittedName>
        <fullName evidence="4">LytR family transcriptional regulator</fullName>
    </submittedName>
</protein>
<feature type="transmembrane region" description="Helical" evidence="2">
    <location>
        <begin position="25"/>
        <end position="48"/>
    </location>
</feature>
<dbReference type="InterPro" id="IPR027381">
    <property type="entry name" value="LytR/CpsA/Psr_C"/>
</dbReference>
<comment type="caution">
    <text evidence="4">The sequence shown here is derived from an EMBL/GenBank/DDBJ whole genome shotgun (WGS) entry which is preliminary data.</text>
</comment>
<name>A0A3P1SC39_9ACTO</name>
<dbReference type="Pfam" id="PF13399">
    <property type="entry name" value="LytR_C"/>
    <property type="match status" value="1"/>
</dbReference>